<accession>A0A8H5GDY3</accession>
<evidence type="ECO:0000259" key="2">
    <source>
        <dbReference type="Pfam" id="PF00931"/>
    </source>
</evidence>
<organism evidence="3 4">
    <name type="scientific">Tetrapyrgos nigripes</name>
    <dbReference type="NCBI Taxonomy" id="182062"/>
    <lineage>
        <taxon>Eukaryota</taxon>
        <taxon>Fungi</taxon>
        <taxon>Dikarya</taxon>
        <taxon>Basidiomycota</taxon>
        <taxon>Agaricomycotina</taxon>
        <taxon>Agaricomycetes</taxon>
        <taxon>Agaricomycetidae</taxon>
        <taxon>Agaricales</taxon>
        <taxon>Marasmiineae</taxon>
        <taxon>Marasmiaceae</taxon>
        <taxon>Tetrapyrgos</taxon>
    </lineage>
</organism>
<dbReference type="SUPFAM" id="SSF48452">
    <property type="entry name" value="TPR-like"/>
    <property type="match status" value="2"/>
</dbReference>
<dbReference type="InterPro" id="IPR011990">
    <property type="entry name" value="TPR-like_helical_dom_sf"/>
</dbReference>
<feature type="domain" description="NB-ARC" evidence="2">
    <location>
        <begin position="161"/>
        <end position="283"/>
    </location>
</feature>
<dbReference type="InterPro" id="IPR027417">
    <property type="entry name" value="P-loop_NTPase"/>
</dbReference>
<dbReference type="Gene3D" id="3.40.50.300">
    <property type="entry name" value="P-loop containing nucleotide triphosphate hydrolases"/>
    <property type="match status" value="1"/>
</dbReference>
<dbReference type="Pfam" id="PF13424">
    <property type="entry name" value="TPR_12"/>
    <property type="match status" value="2"/>
</dbReference>
<dbReference type="Gene3D" id="1.25.40.10">
    <property type="entry name" value="Tetratricopeptide repeat domain"/>
    <property type="match status" value="1"/>
</dbReference>
<dbReference type="PANTHER" id="PTHR47691">
    <property type="entry name" value="REGULATOR-RELATED"/>
    <property type="match status" value="1"/>
</dbReference>
<gene>
    <name evidence="3" type="ORF">D9758_008413</name>
</gene>
<protein>
    <recommendedName>
        <fullName evidence="2">NB-ARC domain-containing protein</fullName>
    </recommendedName>
</protein>
<dbReference type="AlphaFoldDB" id="A0A8H5GDY3"/>
<keyword evidence="4" id="KW-1185">Reference proteome</keyword>
<evidence type="ECO:0000313" key="4">
    <source>
        <dbReference type="Proteomes" id="UP000559256"/>
    </source>
</evidence>
<comment type="caution">
    <text evidence="3">The sequence shown here is derived from an EMBL/GenBank/DDBJ whole genome shotgun (WGS) entry which is preliminary data.</text>
</comment>
<evidence type="ECO:0000313" key="3">
    <source>
        <dbReference type="EMBL" id="KAF5363166.1"/>
    </source>
</evidence>
<proteinExistence type="predicted"/>
<name>A0A8H5GDY3_9AGAR</name>
<dbReference type="EMBL" id="JAACJM010000034">
    <property type="protein sequence ID" value="KAF5363166.1"/>
    <property type="molecule type" value="Genomic_DNA"/>
</dbReference>
<dbReference type="OrthoDB" id="1534087at2759"/>
<feature type="coiled-coil region" evidence="1">
    <location>
        <begin position="761"/>
        <end position="788"/>
    </location>
</feature>
<dbReference type="SMART" id="SM00028">
    <property type="entry name" value="TPR"/>
    <property type="match status" value="5"/>
</dbReference>
<sequence length="812" mass="91739">MHEFALAIDWVGLALCPNLEPTRGKLIKTSFTCIGHFSVLLPSVFIMSRHNRSNPRDPFQGGRNTLTGYNRHIASSSGSSFAGQRSLNYLSNDRYQTPQAALNTWSSYGVGDQSREKSSGEDPGIIEDTTYDVLERATPAVPTVFHGRDELVAEGVTYMVNNKQAFLAILGAGGIGKTSIALHINNAMEVRAKYPKASYFLPCEVLPDAKLLLQGIIQRLDIRVGEGESHYKKLEEYLRVSIQPILLILDNFETPWNNDPVDIENLLSKLASSDQVSMIVTMRRLNGPGSLKWKKLGSESIPPLTFESAKKAFLDISETRELEQEKHDIETILKELDFVPLAITLIAKRAKTSPLKSLLKMWKEGKTKALKQGNIDGRLTSVNYSIGLSTKLLKSHEAELLAVICFLPDGVPGWVENLSEMLAGWEELDQSINTLLENSLVYSKNDTIQVLAPIREYVCGTHTDIMKAMTPLSTFYVTRLKQLSGTQEVKQNQIQPHIMNIVKILNEQAHHSPKEINIASLDILLGFTKFYPLLLELLNSVFNRTSELVEQDKMKLRFWRVEILRWLAMWQEAETEAKEMEKIMWNNPQSHARIRKQLGEIYRRQNRYTEAAEMLRHAKNQFEAIEDHVGAAQCLGILGETYLMQKKYIEAAEILTNAKNQSEAFGDQFGAAECVGNLGQILKMQNRYTEAAEMLSNAKNRFEAIGYQLGTAQCVGILGQIHQMQKRYTEAVEMLSYAKNQFEALGYQRGAAQCLRSLGQLYKLQNRYTEATEMLNNAKNRFETLGDQREAARCLKSLGQIYTMQNRYTEAE</sequence>
<reference evidence="3 4" key="1">
    <citation type="journal article" date="2020" name="ISME J.">
        <title>Uncovering the hidden diversity of litter-decomposition mechanisms in mushroom-forming fungi.</title>
        <authorList>
            <person name="Floudas D."/>
            <person name="Bentzer J."/>
            <person name="Ahren D."/>
            <person name="Johansson T."/>
            <person name="Persson P."/>
            <person name="Tunlid A."/>
        </authorList>
    </citation>
    <scope>NUCLEOTIDE SEQUENCE [LARGE SCALE GENOMIC DNA]</scope>
    <source>
        <strain evidence="3 4">CBS 291.85</strain>
    </source>
</reference>
<dbReference type="SUPFAM" id="SSF52540">
    <property type="entry name" value="P-loop containing nucleoside triphosphate hydrolases"/>
    <property type="match status" value="1"/>
</dbReference>
<dbReference type="Proteomes" id="UP000559256">
    <property type="component" value="Unassembled WGS sequence"/>
</dbReference>
<evidence type="ECO:0000256" key="1">
    <source>
        <dbReference type="SAM" id="Coils"/>
    </source>
</evidence>
<dbReference type="PRINTS" id="PR00364">
    <property type="entry name" value="DISEASERSIST"/>
</dbReference>
<keyword evidence="1" id="KW-0175">Coiled coil</keyword>
<dbReference type="Pfam" id="PF00931">
    <property type="entry name" value="NB-ARC"/>
    <property type="match status" value="1"/>
</dbReference>
<dbReference type="InterPro" id="IPR019734">
    <property type="entry name" value="TPR_rpt"/>
</dbReference>
<dbReference type="PANTHER" id="PTHR47691:SF3">
    <property type="entry name" value="HTH-TYPE TRANSCRIPTIONAL REGULATOR RV0890C-RELATED"/>
    <property type="match status" value="1"/>
</dbReference>
<dbReference type="InterPro" id="IPR002182">
    <property type="entry name" value="NB-ARC"/>
</dbReference>